<dbReference type="GO" id="GO:0005886">
    <property type="term" value="C:plasma membrane"/>
    <property type="evidence" value="ECO:0007669"/>
    <property type="project" value="UniProtKB-SubCell"/>
</dbReference>
<sequence>MMNKGIVMDIKKHSVVVLTPNGEFITCKRKGDSCIIGEEISFDEQEQKASHFSIPSFLKPASILVACFLFAVLFFYNQPEEKVFAYVSVDINPSLEVSVTKDFRVIDLQACNDDGRRILKELKQWENKQLQEVIRTIIKQSQEDKYLTNDKQVMLTAVAKDKALEPLLEKAMKELKKEYELKHITVEYQSSTMQIRENARKAGIGTGVYIKQENEKNKSLTPPVTPSNPVENEEEVQSHPESSPDATLDLSPVKEKKYEKQEQKEQKKTEEQPSKQIKENNGRGSQQENRGNQQENNSRESQQGNNGNQQGNNGRESQQGNNGNQQGNNGRGSQQGNNGNGQGNNGRGSQQGNNGNEQGNNGRGSQQGNNGNGQGNNGRNPQQENNGNQQGNNGNGQGNNGRGSQKENDGNEQGNNGRWSQQENRGHQQGNEKKNQ</sequence>
<feature type="compositionally biased region" description="Basic and acidic residues" evidence="6">
    <location>
        <begin position="424"/>
        <end position="436"/>
    </location>
</feature>
<gene>
    <name evidence="8" type="ORF">BTTOUR_22315</name>
</gene>
<evidence type="ECO:0000256" key="2">
    <source>
        <dbReference type="ARBA" id="ARBA00022475"/>
    </source>
</evidence>
<evidence type="ECO:0000256" key="5">
    <source>
        <dbReference type="ARBA" id="ARBA00023136"/>
    </source>
</evidence>
<comment type="subcellular location">
    <subcellularLocation>
        <location evidence="1">Cell membrane</location>
        <topology evidence="1">Single-pass membrane protein</topology>
    </subcellularLocation>
</comment>
<evidence type="ECO:0000256" key="6">
    <source>
        <dbReference type="SAM" id="MobiDB-lite"/>
    </source>
</evidence>
<feature type="domain" description="RsgI N-terminal anti-sigma" evidence="7">
    <location>
        <begin position="3"/>
        <end position="51"/>
    </location>
</feature>
<dbReference type="PANTHER" id="PTHR40903">
    <property type="entry name" value="GLYCINE-RICH CELL WALL STRUCTURAL PROTEIN 1-LIKE"/>
    <property type="match status" value="1"/>
</dbReference>
<dbReference type="PROSITE" id="PS51849">
    <property type="entry name" value="RSGI_N"/>
    <property type="match status" value="1"/>
</dbReference>
<keyword evidence="3" id="KW-0812">Transmembrane</keyword>
<evidence type="ECO:0000313" key="8">
    <source>
        <dbReference type="EMBL" id="MDW9211480.1"/>
    </source>
</evidence>
<evidence type="ECO:0000256" key="1">
    <source>
        <dbReference type="ARBA" id="ARBA00004162"/>
    </source>
</evidence>
<organism evidence="8 9">
    <name type="scientific">Bacillus thuringiensis serovar toumanoffi</name>
    <dbReference type="NCBI Taxonomy" id="180862"/>
    <lineage>
        <taxon>Bacteria</taxon>
        <taxon>Bacillati</taxon>
        <taxon>Bacillota</taxon>
        <taxon>Bacilli</taxon>
        <taxon>Bacillales</taxon>
        <taxon>Bacillaceae</taxon>
        <taxon>Bacillus</taxon>
        <taxon>Bacillus cereus group</taxon>
    </lineage>
</organism>
<feature type="compositionally biased region" description="Low complexity" evidence="6">
    <location>
        <begin position="282"/>
        <end position="337"/>
    </location>
</feature>
<dbReference type="RefSeq" id="WP_000981218.1">
    <property type="nucleotide sequence ID" value="NZ_JAWQCK010000007.1"/>
</dbReference>
<dbReference type="AlphaFoldDB" id="A0ABD5I329"/>
<dbReference type="InterPro" id="IPR055431">
    <property type="entry name" value="RsgI_M"/>
</dbReference>
<name>A0ABD5I329_BACTU</name>
<evidence type="ECO:0000313" key="9">
    <source>
        <dbReference type="Proteomes" id="UP001272716"/>
    </source>
</evidence>
<evidence type="ECO:0000259" key="7">
    <source>
        <dbReference type="PROSITE" id="PS51849"/>
    </source>
</evidence>
<evidence type="ECO:0000256" key="3">
    <source>
        <dbReference type="ARBA" id="ARBA00022692"/>
    </source>
</evidence>
<feature type="compositionally biased region" description="Low complexity" evidence="6">
    <location>
        <begin position="347"/>
        <end position="369"/>
    </location>
</feature>
<dbReference type="Pfam" id="PF12791">
    <property type="entry name" value="RsgI_N"/>
    <property type="match status" value="1"/>
</dbReference>
<accession>A0ABD5I329</accession>
<feature type="compositionally biased region" description="Polar residues" evidence="6">
    <location>
        <begin position="219"/>
        <end position="230"/>
    </location>
</feature>
<protein>
    <submittedName>
        <fullName evidence="8">Anti-sigma factor N-terminus</fullName>
    </submittedName>
</protein>
<reference evidence="8 9" key="1">
    <citation type="submission" date="2023-10" db="EMBL/GenBank/DDBJ databases">
        <title>Draft Genome Sequence of Bacillus thuringiensis serovar. toumanoffi 4059: Identification of a Novel Cry Protein Candidate.</title>
        <authorList>
            <person name="Murdoch R.W."/>
            <person name="Gemler B."/>
            <person name="Heater B.S."/>
        </authorList>
    </citation>
    <scope>NUCLEOTIDE SEQUENCE [LARGE SCALE GENOMIC DNA]</scope>
    <source>
        <strain evidence="8 9">4059</strain>
    </source>
</reference>
<comment type="caution">
    <text evidence="8">The sequence shown here is derived from an EMBL/GenBank/DDBJ whole genome shotgun (WGS) entry which is preliminary data.</text>
</comment>
<feature type="compositionally biased region" description="Low complexity" evidence="6">
    <location>
        <begin position="377"/>
        <end position="392"/>
    </location>
</feature>
<dbReference type="PANTHER" id="PTHR40903:SF1">
    <property type="entry name" value="HYPHALLY REGULATED CELL WALL PROTEIN 3"/>
    <property type="match status" value="1"/>
</dbReference>
<feature type="region of interest" description="Disordered" evidence="6">
    <location>
        <begin position="213"/>
        <end position="436"/>
    </location>
</feature>
<dbReference type="InterPro" id="IPR024449">
    <property type="entry name" value="Anti-sigma_RsgI_N"/>
</dbReference>
<keyword evidence="4" id="KW-1133">Transmembrane helix</keyword>
<dbReference type="EMBL" id="JAWQCK010000007">
    <property type="protein sequence ID" value="MDW9211480.1"/>
    <property type="molecule type" value="Genomic_DNA"/>
</dbReference>
<keyword evidence="2" id="KW-1003">Cell membrane</keyword>
<feature type="compositionally biased region" description="Polar residues" evidence="6">
    <location>
        <begin position="411"/>
        <end position="423"/>
    </location>
</feature>
<feature type="compositionally biased region" description="Basic and acidic residues" evidence="6">
    <location>
        <begin position="252"/>
        <end position="281"/>
    </location>
</feature>
<keyword evidence="5" id="KW-0472">Membrane</keyword>
<dbReference type="Pfam" id="PF23750">
    <property type="entry name" value="RsgI_M"/>
    <property type="match status" value="1"/>
</dbReference>
<dbReference type="Proteomes" id="UP001272716">
    <property type="component" value="Unassembled WGS sequence"/>
</dbReference>
<proteinExistence type="predicted"/>
<evidence type="ECO:0000256" key="4">
    <source>
        <dbReference type="ARBA" id="ARBA00022989"/>
    </source>
</evidence>